<dbReference type="AlphaFoldDB" id="A0A6P0UFX9"/>
<dbReference type="Proteomes" id="UP000468443">
    <property type="component" value="Unassembled WGS sequence"/>
</dbReference>
<protein>
    <recommendedName>
        <fullName evidence="3">Glycosyltransferase</fullName>
    </recommendedName>
</protein>
<dbReference type="Gene3D" id="3.40.50.2000">
    <property type="entry name" value="Glycogen Phosphorylase B"/>
    <property type="match status" value="1"/>
</dbReference>
<accession>A0A6P0UFX9</accession>
<evidence type="ECO:0000313" key="1">
    <source>
        <dbReference type="EMBL" id="NER11532.1"/>
    </source>
</evidence>
<sequence length="355" mass="41846">MTNKKEHLIFLVQSFEQPRIIKKIIEASSEYSRVSAYGYMRKIHAVNNYSVLDNYENIDYRIVDTLSDGQYFKRIFSYLKLLLLLYRNYGFSRKNLYVVGIDLRFLSMLVFNAKIDYVISDIVWLYYSNPQKWFFKHLDLYMAKRSRKVYFTSRGFYDSYYKDHVSKRQLVITENKLATYGKVSSLGEIKTDSIRIAYIGAFRYENIINNLLESVRKNPNIKLNFYGDGGSSIVDTMKRHAKEYSNISFNGAFKNPDDLERIYSENNVNFVVYDNTKENERVAMPNKFYESGFFNVPIVCATNTYVGKRALEVGMGWICDIDQESINSFLNTLKMKDILDCHERIKRLDKNQFIC</sequence>
<dbReference type="RefSeq" id="WP_163693988.1">
    <property type="nucleotide sequence ID" value="NZ_FXTW01000003.1"/>
</dbReference>
<proteinExistence type="predicted"/>
<gene>
    <name evidence="1" type="ORF">GWK09_13450</name>
</gene>
<evidence type="ECO:0000313" key="2">
    <source>
        <dbReference type="Proteomes" id="UP000468443"/>
    </source>
</evidence>
<evidence type="ECO:0008006" key="3">
    <source>
        <dbReference type="Google" id="ProtNLM"/>
    </source>
</evidence>
<reference evidence="1 2" key="1">
    <citation type="submission" date="2020-01" db="EMBL/GenBank/DDBJ databases">
        <title>Muriicola jejuensis KCTC 22299.</title>
        <authorList>
            <person name="Wang G."/>
        </authorList>
    </citation>
    <scope>NUCLEOTIDE SEQUENCE [LARGE SCALE GENOMIC DNA]</scope>
    <source>
        <strain evidence="1 2">KCTC 22299</strain>
    </source>
</reference>
<name>A0A6P0UFX9_9FLAO</name>
<dbReference type="EMBL" id="JAABOP010000005">
    <property type="protein sequence ID" value="NER11532.1"/>
    <property type="molecule type" value="Genomic_DNA"/>
</dbReference>
<organism evidence="1 2">
    <name type="scientific">Muriicola jejuensis</name>
    <dbReference type="NCBI Taxonomy" id="504488"/>
    <lineage>
        <taxon>Bacteria</taxon>
        <taxon>Pseudomonadati</taxon>
        <taxon>Bacteroidota</taxon>
        <taxon>Flavobacteriia</taxon>
        <taxon>Flavobacteriales</taxon>
        <taxon>Flavobacteriaceae</taxon>
        <taxon>Muriicola</taxon>
    </lineage>
</organism>
<keyword evidence="2" id="KW-1185">Reference proteome</keyword>
<comment type="caution">
    <text evidence="1">The sequence shown here is derived from an EMBL/GenBank/DDBJ whole genome shotgun (WGS) entry which is preliminary data.</text>
</comment>
<dbReference type="SUPFAM" id="SSF53756">
    <property type="entry name" value="UDP-Glycosyltransferase/glycogen phosphorylase"/>
    <property type="match status" value="1"/>
</dbReference>